<dbReference type="PANTHER" id="PTHR13056">
    <property type="entry name" value="VACUOLAR FUSION PROTEIN CCZ1 HOMOLOG-RELATED"/>
    <property type="match status" value="1"/>
</dbReference>
<evidence type="ECO:0000313" key="5">
    <source>
        <dbReference type="Proteomes" id="UP000799437"/>
    </source>
</evidence>
<dbReference type="InterPro" id="IPR013176">
    <property type="entry name" value="Ccz1"/>
</dbReference>
<feature type="region of interest" description="Disordered" evidence="2">
    <location>
        <begin position="390"/>
        <end position="411"/>
    </location>
</feature>
<dbReference type="AlphaFoldDB" id="A0A6A6WCJ7"/>
<evidence type="ECO:0000256" key="1">
    <source>
        <dbReference type="ARBA" id="ARBA00005352"/>
    </source>
</evidence>
<name>A0A6A6WCJ7_9PEZI</name>
<protein>
    <recommendedName>
        <fullName evidence="3">CCZ1/INTU/HSP4 first Longin domain-containing protein</fullName>
    </recommendedName>
</protein>
<dbReference type="OrthoDB" id="240546at2759"/>
<gene>
    <name evidence="4" type="ORF">EJ05DRAFT_309094</name>
</gene>
<dbReference type="Pfam" id="PF19031">
    <property type="entry name" value="Intu_longin_1"/>
    <property type="match status" value="1"/>
</dbReference>
<feature type="domain" description="CCZ1/INTU/HSP4 first Longin" evidence="3">
    <location>
        <begin position="17"/>
        <end position="163"/>
    </location>
</feature>
<evidence type="ECO:0000256" key="2">
    <source>
        <dbReference type="SAM" id="MobiDB-lite"/>
    </source>
</evidence>
<sequence length="908" mass="99106">MSGNVEPIAKVVPAQLSFLAIYNPLLGQTDEEFRKQVVFYYSKESNTNLSDNAANDEENQKLRHVGLAQGMVDFARSFANGAAVDSVDTKKTRVVMREIEENWWILASVDLTALPVNATSSGTTKGSGPTKPSTEYSSREVSPPALLLEQLSQAHRMFRLHHGSTLTDLITRLGRDRFCNTLDRFWSRFAQRWDVLLHGSPAVSIYGGIKLAAGGELGIGVGEEEWGSGEREVLEEFARRTDGLVDVVVSRYGEPAEEQSEVPAKSKSKKKKDARSGPQTPWMGSGQIPRASDGVVFSGVGAISRTSLRDVSEWMESIYGYGEYAYGVRDNPSSDRKRRRRRAQREVSNTQETSSTQQEYPPSVSSAKALPRGIPRPIVRAAEKSLERASEAVEANDAKETIPDSKAESGALNSITDPEAWKYYLTLGYSSWGSKDPQTNNVKDKEDSPDNNPPAVPQSDAADTALRNQPRHPGNLIPASQIDRVEEMIKKSIEQENKGHFIIGLKGDMDEIADEDPDDSGSEGWNNRILLRTLYIELERSLNTDSTDDDQTDYEKMIKAESQHKKTHTRLRVVVYIVCLPIHKHSIQHTHKLKESRYPTFQLTLTPSSQHRPFIYTFLFTPRADSLTLASFYQNLHTYFSPLHAPLSASTSPQRITSRIASTSQPYTTSPVDPSSASAAAAAPIFDLVFDPRTLTLHSSIPDIPDPGSSSSLLSADALSTTTTTTTTTQSPETSTWTRIDALSVHAAILDAVLRTRRIDALTNIEQTGKTSRGWWVVWLRLPGSNASSRDPYPTPSSEAVSAAATAAATTTTTGRSKVQNGQGTTLLREAFLVRRARDVGSDGSAGGGGGSKAGGSGRVVSGLWKMGLGGSGEKMGGRAEGWGPKGMAEGIGIDARKYVETLLSLNR</sequence>
<feature type="compositionally biased region" description="Basic and acidic residues" evidence="2">
    <location>
        <begin position="390"/>
        <end position="407"/>
    </location>
</feature>
<reference evidence="4" key="1">
    <citation type="journal article" date="2020" name="Stud. Mycol.">
        <title>101 Dothideomycetes genomes: a test case for predicting lifestyles and emergence of pathogens.</title>
        <authorList>
            <person name="Haridas S."/>
            <person name="Albert R."/>
            <person name="Binder M."/>
            <person name="Bloem J."/>
            <person name="Labutti K."/>
            <person name="Salamov A."/>
            <person name="Andreopoulos B."/>
            <person name="Baker S."/>
            <person name="Barry K."/>
            <person name="Bills G."/>
            <person name="Bluhm B."/>
            <person name="Cannon C."/>
            <person name="Castanera R."/>
            <person name="Culley D."/>
            <person name="Daum C."/>
            <person name="Ezra D."/>
            <person name="Gonzalez J."/>
            <person name="Henrissat B."/>
            <person name="Kuo A."/>
            <person name="Liang C."/>
            <person name="Lipzen A."/>
            <person name="Lutzoni F."/>
            <person name="Magnuson J."/>
            <person name="Mondo S."/>
            <person name="Nolan M."/>
            <person name="Ohm R."/>
            <person name="Pangilinan J."/>
            <person name="Park H.-J."/>
            <person name="Ramirez L."/>
            <person name="Alfaro M."/>
            <person name="Sun H."/>
            <person name="Tritt A."/>
            <person name="Yoshinaga Y."/>
            <person name="Zwiers L.-H."/>
            <person name="Turgeon B."/>
            <person name="Goodwin S."/>
            <person name="Spatafora J."/>
            <person name="Crous P."/>
            <person name="Grigoriev I."/>
        </authorList>
    </citation>
    <scope>NUCLEOTIDE SEQUENCE</scope>
    <source>
        <strain evidence="4">CBS 121739</strain>
    </source>
</reference>
<keyword evidence="5" id="KW-1185">Reference proteome</keyword>
<dbReference type="EMBL" id="ML996569">
    <property type="protein sequence ID" value="KAF2759774.1"/>
    <property type="molecule type" value="Genomic_DNA"/>
</dbReference>
<evidence type="ECO:0000259" key="3">
    <source>
        <dbReference type="Pfam" id="PF19031"/>
    </source>
</evidence>
<dbReference type="RefSeq" id="XP_033602225.1">
    <property type="nucleotide sequence ID" value="XM_033740673.1"/>
</dbReference>
<dbReference type="PANTHER" id="PTHR13056:SF0">
    <property type="entry name" value="VACUOLAR FUSION PROTEIN CCZ1 HOMOLOG-RELATED"/>
    <property type="match status" value="1"/>
</dbReference>
<dbReference type="GeneID" id="54481727"/>
<feature type="compositionally biased region" description="Gly residues" evidence="2">
    <location>
        <begin position="844"/>
        <end position="858"/>
    </location>
</feature>
<dbReference type="GO" id="GO:0035658">
    <property type="term" value="C:Mon1-Ccz1 complex"/>
    <property type="evidence" value="ECO:0007669"/>
    <property type="project" value="InterPro"/>
</dbReference>
<organism evidence="4 5">
    <name type="scientific">Pseudovirgaria hyperparasitica</name>
    <dbReference type="NCBI Taxonomy" id="470096"/>
    <lineage>
        <taxon>Eukaryota</taxon>
        <taxon>Fungi</taxon>
        <taxon>Dikarya</taxon>
        <taxon>Ascomycota</taxon>
        <taxon>Pezizomycotina</taxon>
        <taxon>Dothideomycetes</taxon>
        <taxon>Dothideomycetes incertae sedis</taxon>
        <taxon>Acrospermales</taxon>
        <taxon>Acrospermaceae</taxon>
        <taxon>Pseudovirgaria</taxon>
    </lineage>
</organism>
<feature type="compositionally biased region" description="Polar residues" evidence="2">
    <location>
        <begin position="346"/>
        <end position="366"/>
    </location>
</feature>
<proteinExistence type="inferred from homology"/>
<dbReference type="Proteomes" id="UP000799437">
    <property type="component" value="Unassembled WGS sequence"/>
</dbReference>
<feature type="compositionally biased region" description="Polar residues" evidence="2">
    <location>
        <begin position="432"/>
        <end position="441"/>
    </location>
</feature>
<feature type="region of interest" description="Disordered" evidence="2">
    <location>
        <begin position="118"/>
        <end position="139"/>
    </location>
</feature>
<dbReference type="GO" id="GO:0016192">
    <property type="term" value="P:vesicle-mediated transport"/>
    <property type="evidence" value="ECO:0007669"/>
    <property type="project" value="InterPro"/>
</dbReference>
<feature type="compositionally biased region" description="Low complexity" evidence="2">
    <location>
        <begin position="119"/>
        <end position="134"/>
    </location>
</feature>
<dbReference type="InterPro" id="IPR043987">
    <property type="entry name" value="CCZ1/INTU/HSP4_longin_1"/>
</dbReference>
<evidence type="ECO:0000313" key="4">
    <source>
        <dbReference type="EMBL" id="KAF2759774.1"/>
    </source>
</evidence>
<feature type="region of interest" description="Disordered" evidence="2">
    <location>
        <begin position="325"/>
        <end position="376"/>
    </location>
</feature>
<feature type="region of interest" description="Disordered" evidence="2">
    <location>
        <begin position="840"/>
        <end position="859"/>
    </location>
</feature>
<feature type="region of interest" description="Disordered" evidence="2">
    <location>
        <begin position="432"/>
        <end position="460"/>
    </location>
</feature>
<comment type="similarity">
    <text evidence="1">Belongs to the CCZ1 family.</text>
</comment>
<feature type="region of interest" description="Disordered" evidence="2">
    <location>
        <begin position="255"/>
        <end position="290"/>
    </location>
</feature>
<accession>A0A6A6WCJ7</accession>